<dbReference type="InterPro" id="IPR002513">
    <property type="entry name" value="Tn3_Tnp_DDE_dom"/>
</dbReference>
<gene>
    <name evidence="3" type="ORF">JK363_27090</name>
</gene>
<name>A0ABS1NK12_9ACTN</name>
<organism evidence="3 4">
    <name type="scientific">Streptomyces coffeae</name>
    <dbReference type="NCBI Taxonomy" id="621382"/>
    <lineage>
        <taxon>Bacteria</taxon>
        <taxon>Bacillati</taxon>
        <taxon>Actinomycetota</taxon>
        <taxon>Actinomycetes</taxon>
        <taxon>Kitasatosporales</taxon>
        <taxon>Streptomycetaceae</taxon>
        <taxon>Streptomyces</taxon>
    </lineage>
</organism>
<evidence type="ECO:0000313" key="3">
    <source>
        <dbReference type="EMBL" id="MBL1100274.1"/>
    </source>
</evidence>
<accession>A0ABS1NK12</accession>
<dbReference type="Pfam" id="PF01526">
    <property type="entry name" value="DDE_Tnp_Tn3"/>
    <property type="match status" value="1"/>
</dbReference>
<proteinExistence type="predicted"/>
<feature type="domain" description="Tn3 transposase DDE" evidence="2">
    <location>
        <begin position="3"/>
        <end position="145"/>
    </location>
</feature>
<feature type="region of interest" description="Disordered" evidence="1">
    <location>
        <begin position="148"/>
        <end position="200"/>
    </location>
</feature>
<dbReference type="EMBL" id="JAERRF010000018">
    <property type="protein sequence ID" value="MBL1100274.1"/>
    <property type="molecule type" value="Genomic_DNA"/>
</dbReference>
<dbReference type="RefSeq" id="WP_201878049.1">
    <property type="nucleotide sequence ID" value="NZ_JAERRF010000018.1"/>
</dbReference>
<comment type="caution">
    <text evidence="3">The sequence shown here is derived from an EMBL/GenBank/DDBJ whole genome shotgun (WGS) entry which is preliminary data.</text>
</comment>
<keyword evidence="4" id="KW-1185">Reference proteome</keyword>
<evidence type="ECO:0000256" key="1">
    <source>
        <dbReference type="SAM" id="MobiDB-lite"/>
    </source>
</evidence>
<dbReference type="Proteomes" id="UP000634229">
    <property type="component" value="Unassembled WGS sequence"/>
</dbReference>
<protein>
    <submittedName>
        <fullName evidence="3">Tn3 family transposase</fullName>
    </submittedName>
</protein>
<sequence>MAREGAISSTLLLRRLRAGSNKNATYTAFREVGRVIRTVQLLRYLTDAPLRRRVTAATNKVESFNRFSQWVGFGNGGVIADNDPVEQEKTAKFNALLSNAVIFHNALDIAEIVRQLQAEGMDIAPEDLAQVSPYLTEHIRRFGEYSTHELGDEPDAYDPRLDATSPLCAATSQRPRVSRRPREPVSRVGGRHITAPPGRA</sequence>
<evidence type="ECO:0000313" key="4">
    <source>
        <dbReference type="Proteomes" id="UP000634229"/>
    </source>
</evidence>
<reference evidence="3 4" key="1">
    <citation type="submission" date="2021-01" db="EMBL/GenBank/DDBJ databases">
        <title>WGS of actinomycetes isolated from Thailand.</title>
        <authorList>
            <person name="Thawai C."/>
        </authorList>
    </citation>
    <scope>NUCLEOTIDE SEQUENCE [LARGE SCALE GENOMIC DNA]</scope>
    <source>
        <strain evidence="3 4">CA1R205</strain>
    </source>
</reference>
<feature type="compositionally biased region" description="Basic and acidic residues" evidence="1">
    <location>
        <begin position="148"/>
        <end position="161"/>
    </location>
</feature>
<evidence type="ECO:0000259" key="2">
    <source>
        <dbReference type="Pfam" id="PF01526"/>
    </source>
</evidence>